<comment type="caution">
    <text evidence="2">The sequence shown here is derived from an EMBL/GenBank/DDBJ whole genome shotgun (WGS) entry which is preliminary data.</text>
</comment>
<dbReference type="RefSeq" id="WP_163655170.1">
    <property type="nucleotide sequence ID" value="NZ_JAAGRN010000006.1"/>
</dbReference>
<evidence type="ECO:0000313" key="2">
    <source>
        <dbReference type="EMBL" id="NDY83716.1"/>
    </source>
</evidence>
<keyword evidence="1" id="KW-0472">Membrane</keyword>
<organism evidence="2">
    <name type="scientific">Sheuella amnicola</name>
    <dbReference type="NCBI Taxonomy" id="2707330"/>
    <lineage>
        <taxon>Bacteria</taxon>
        <taxon>Pseudomonadati</taxon>
        <taxon>Pseudomonadota</taxon>
        <taxon>Betaproteobacteria</taxon>
        <taxon>Burkholderiales</taxon>
        <taxon>Alcaligenaceae</taxon>
        <taxon>Sheuella</taxon>
    </lineage>
</organism>
<name>A0A6B2QYN3_9BURK</name>
<gene>
    <name evidence="2" type="ORF">G3I67_10770</name>
</gene>
<accession>A0A6B2QYN3</accession>
<dbReference type="AlphaFoldDB" id="A0A6B2QYN3"/>
<reference evidence="2" key="1">
    <citation type="submission" date="2020-02" db="EMBL/GenBank/DDBJ databases">
        <authorList>
            <person name="Chen W.-M."/>
        </authorList>
    </citation>
    <scope>NUCLEOTIDE SEQUENCE</scope>
    <source>
        <strain evidence="2">NBD-18</strain>
    </source>
</reference>
<keyword evidence="1" id="KW-1133">Transmembrane helix</keyword>
<evidence type="ECO:0000256" key="1">
    <source>
        <dbReference type="SAM" id="Phobius"/>
    </source>
</evidence>
<evidence type="ECO:0008006" key="3">
    <source>
        <dbReference type="Google" id="ProtNLM"/>
    </source>
</evidence>
<proteinExistence type="predicted"/>
<protein>
    <recommendedName>
        <fullName evidence="3">DUF2570 domain-containing protein</fullName>
    </recommendedName>
</protein>
<keyword evidence="1" id="KW-0812">Transmembrane</keyword>
<sequence>MIALLTNRYILIALAMVAGMSGLWGYGKYQFHVGYQAAENIRHLADLESFKSESFRLQGLSQNLEAQLSGLREAQPKIIERYNRVVIEKPLSSDCIIDTERLRELNAAISAANSSKLK</sequence>
<dbReference type="EMBL" id="JAAGRN010000006">
    <property type="protein sequence ID" value="NDY83716.1"/>
    <property type="molecule type" value="Genomic_DNA"/>
</dbReference>
<feature type="transmembrane region" description="Helical" evidence="1">
    <location>
        <begin position="6"/>
        <end position="26"/>
    </location>
</feature>